<proteinExistence type="predicted"/>
<dbReference type="STRING" id="703135.A0A2A9NKU6"/>
<dbReference type="EMBL" id="KZ302065">
    <property type="protein sequence ID" value="PFH48356.1"/>
    <property type="molecule type" value="Genomic_DNA"/>
</dbReference>
<name>A0A2A9NKU6_9AGAR</name>
<reference evidence="1 2" key="1">
    <citation type="submission" date="2014-02" db="EMBL/GenBank/DDBJ databases">
        <title>Transposable element dynamics among asymbiotic and ectomycorrhizal Amanita fungi.</title>
        <authorList>
            <consortium name="DOE Joint Genome Institute"/>
            <person name="Hess J."/>
            <person name="Skrede I."/>
            <person name="Wolfe B."/>
            <person name="LaButti K."/>
            <person name="Ohm R.A."/>
            <person name="Grigoriev I.V."/>
            <person name="Pringle A."/>
        </authorList>
    </citation>
    <scope>NUCLEOTIDE SEQUENCE [LARGE SCALE GENOMIC DNA]</scope>
    <source>
        <strain evidence="1 2">SKay4041</strain>
    </source>
</reference>
<sequence length="266" mass="29150">MQSFCIFSEIYEGGDGGNYKKGWGILVVPSTRAAVSRFVHLSAPFPQAGINTVPQATAVFTGIGAKSLFIPGRNRNAYNKRSKCTVNPAYNKTSSVHDNNETFLNTTVQIRNWQNANGGCPPTSCAHIQFMGKGKSCPSDEVFISAGINDSSGWYGKNPNYSGRRIRDNLRMKYPKSNFSLPSDSSCDLIGSKNIVGRLLNGVDVSKVCTEAASPANTKGEFVQLETSPRMRKKEYYEGWVEVFNQSFPPVNAAGMDIDDTDVWSE</sequence>
<gene>
    <name evidence="1" type="ORF">AMATHDRAFT_5852</name>
</gene>
<organism evidence="1 2">
    <name type="scientific">Amanita thiersii Skay4041</name>
    <dbReference type="NCBI Taxonomy" id="703135"/>
    <lineage>
        <taxon>Eukaryota</taxon>
        <taxon>Fungi</taxon>
        <taxon>Dikarya</taxon>
        <taxon>Basidiomycota</taxon>
        <taxon>Agaricomycotina</taxon>
        <taxon>Agaricomycetes</taxon>
        <taxon>Agaricomycetidae</taxon>
        <taxon>Agaricales</taxon>
        <taxon>Pluteineae</taxon>
        <taxon>Amanitaceae</taxon>
        <taxon>Amanita</taxon>
    </lineage>
</organism>
<evidence type="ECO:0000313" key="1">
    <source>
        <dbReference type="EMBL" id="PFH48356.1"/>
    </source>
</evidence>
<keyword evidence="2" id="KW-1185">Reference proteome</keyword>
<dbReference type="Proteomes" id="UP000242287">
    <property type="component" value="Unassembled WGS sequence"/>
</dbReference>
<protein>
    <submittedName>
        <fullName evidence="1">Uncharacterized protein</fullName>
    </submittedName>
</protein>
<accession>A0A2A9NKU6</accession>
<evidence type="ECO:0000313" key="2">
    <source>
        <dbReference type="Proteomes" id="UP000242287"/>
    </source>
</evidence>
<dbReference type="OrthoDB" id="5803672at2759"/>
<dbReference type="AlphaFoldDB" id="A0A2A9NKU6"/>